<feature type="domain" description="Carbohydrate kinase FGGY N-terminal" evidence="4">
    <location>
        <begin position="1"/>
        <end position="50"/>
    </location>
</feature>
<reference evidence="5 6" key="1">
    <citation type="submission" date="2019-09" db="EMBL/GenBank/DDBJ databases">
        <title>Draft genome sequences of 48 bacterial type strains from the CCUG.</title>
        <authorList>
            <person name="Tunovic T."/>
            <person name="Pineiro-Iglesias B."/>
            <person name="Unosson C."/>
            <person name="Inganas E."/>
            <person name="Ohlen M."/>
            <person name="Cardew S."/>
            <person name="Jensie-Markopoulos S."/>
            <person name="Salva-Serra F."/>
            <person name="Jaen-Luchoro D."/>
            <person name="Karlsson R."/>
            <person name="Svensson-Stadler L."/>
            <person name="Chun J."/>
            <person name="Moore E."/>
        </authorList>
    </citation>
    <scope>NUCLEOTIDE SEQUENCE [LARGE SCALE GENOMIC DNA]</scope>
    <source>
        <strain evidence="5 6">CCUG 65687</strain>
    </source>
</reference>
<dbReference type="GO" id="GO:0005975">
    <property type="term" value="P:carbohydrate metabolic process"/>
    <property type="evidence" value="ECO:0007669"/>
    <property type="project" value="InterPro"/>
</dbReference>
<evidence type="ECO:0000256" key="2">
    <source>
        <dbReference type="ARBA" id="ARBA00022679"/>
    </source>
</evidence>
<proteinExistence type="inferred from homology"/>
<protein>
    <submittedName>
        <fullName evidence="5">Xylulokinase</fullName>
    </submittedName>
</protein>
<evidence type="ECO:0000313" key="5">
    <source>
        <dbReference type="EMBL" id="KAB0685634.1"/>
    </source>
</evidence>
<organism evidence="5 6">
    <name type="scientific">Burkholderia territorii</name>
    <dbReference type="NCBI Taxonomy" id="1503055"/>
    <lineage>
        <taxon>Bacteria</taxon>
        <taxon>Pseudomonadati</taxon>
        <taxon>Pseudomonadota</taxon>
        <taxon>Betaproteobacteria</taxon>
        <taxon>Burkholderiales</taxon>
        <taxon>Burkholderiaceae</taxon>
        <taxon>Burkholderia</taxon>
        <taxon>Burkholderia cepacia complex</taxon>
    </lineage>
</organism>
<dbReference type="SUPFAM" id="SSF53067">
    <property type="entry name" value="Actin-like ATPase domain"/>
    <property type="match status" value="1"/>
</dbReference>
<keyword evidence="3 5" id="KW-0418">Kinase</keyword>
<comment type="similarity">
    <text evidence="1">Belongs to the FGGY kinase family.</text>
</comment>
<evidence type="ECO:0000256" key="1">
    <source>
        <dbReference type="ARBA" id="ARBA00009156"/>
    </source>
</evidence>
<dbReference type="EMBL" id="VZOL01000021">
    <property type="protein sequence ID" value="KAB0685634.1"/>
    <property type="molecule type" value="Genomic_DNA"/>
</dbReference>
<evidence type="ECO:0000259" key="4">
    <source>
        <dbReference type="Pfam" id="PF00370"/>
    </source>
</evidence>
<dbReference type="RefSeq" id="WP_249043611.1">
    <property type="nucleotide sequence ID" value="NZ_VZOL01000021.1"/>
</dbReference>
<name>A0A6L3NLW9_9BURK</name>
<dbReference type="InterPro" id="IPR018484">
    <property type="entry name" value="FGGY_N"/>
</dbReference>
<dbReference type="Gene3D" id="3.30.420.40">
    <property type="match status" value="1"/>
</dbReference>
<evidence type="ECO:0000256" key="3">
    <source>
        <dbReference type="ARBA" id="ARBA00022777"/>
    </source>
</evidence>
<dbReference type="InterPro" id="IPR043129">
    <property type="entry name" value="ATPase_NBD"/>
</dbReference>
<dbReference type="PANTHER" id="PTHR43095">
    <property type="entry name" value="SUGAR KINASE"/>
    <property type="match status" value="1"/>
</dbReference>
<dbReference type="Proteomes" id="UP000473571">
    <property type="component" value="Unassembled WGS sequence"/>
</dbReference>
<comment type="caution">
    <text evidence="5">The sequence shown here is derived from an EMBL/GenBank/DDBJ whole genome shotgun (WGS) entry which is preliminary data.</text>
</comment>
<gene>
    <name evidence="5" type="ORF">F7R13_03875</name>
</gene>
<accession>A0A6L3NLW9</accession>
<dbReference type="GO" id="GO:0016301">
    <property type="term" value="F:kinase activity"/>
    <property type="evidence" value="ECO:0007669"/>
    <property type="project" value="UniProtKB-KW"/>
</dbReference>
<dbReference type="Pfam" id="PF00370">
    <property type="entry name" value="FGGY_N"/>
    <property type="match status" value="1"/>
</dbReference>
<dbReference type="InterPro" id="IPR050406">
    <property type="entry name" value="FGGY_Carb_Kinase"/>
</dbReference>
<feature type="non-terminal residue" evidence="5">
    <location>
        <position position="51"/>
    </location>
</feature>
<evidence type="ECO:0000313" key="6">
    <source>
        <dbReference type="Proteomes" id="UP000473571"/>
    </source>
</evidence>
<dbReference type="PANTHER" id="PTHR43095:SF6">
    <property type="entry name" value="XYLULOSE KINASE"/>
    <property type="match status" value="1"/>
</dbReference>
<dbReference type="AlphaFoldDB" id="A0A6L3NLW9"/>
<keyword evidence="2" id="KW-0808">Transferase</keyword>
<sequence length="51" mass="5685">MYIGLDLGTSGVKAVLLDRDGAVRASASRTLTVSRPRPRWSEQAPRDWWDA</sequence>